<dbReference type="Proteomes" id="UP000215595">
    <property type="component" value="Unassembled WGS sequence"/>
</dbReference>
<proteinExistence type="predicted"/>
<sequence length="89" mass="10007">MTDSLDASASHKLRSAAACPPIRLRATITIDLEAEDYVTAEQLKARMASEYDLLRRVFPAAELGFRQRKPRNVPRVPAPELVVRPYVDD</sequence>
<comment type="caution">
    <text evidence="1">The sequence shown here is derived from an EMBL/GenBank/DDBJ whole genome shotgun (WGS) entry which is preliminary data.</text>
</comment>
<protein>
    <submittedName>
        <fullName evidence="1">Uncharacterized protein</fullName>
    </submittedName>
</protein>
<name>A0A258FJE6_9CAUL</name>
<dbReference type="AlphaFoldDB" id="A0A258FJE6"/>
<evidence type="ECO:0000313" key="1">
    <source>
        <dbReference type="EMBL" id="OYX32337.1"/>
    </source>
</evidence>
<evidence type="ECO:0000313" key="2">
    <source>
        <dbReference type="Proteomes" id="UP000215595"/>
    </source>
</evidence>
<accession>A0A258FJE6</accession>
<organism evidence="1 2">
    <name type="scientific">Brevundimonas subvibrioides</name>
    <dbReference type="NCBI Taxonomy" id="74313"/>
    <lineage>
        <taxon>Bacteria</taxon>
        <taxon>Pseudomonadati</taxon>
        <taxon>Pseudomonadota</taxon>
        <taxon>Alphaproteobacteria</taxon>
        <taxon>Caulobacterales</taxon>
        <taxon>Caulobacteraceae</taxon>
        <taxon>Brevundimonas</taxon>
    </lineage>
</organism>
<dbReference type="EMBL" id="NCEB01000023">
    <property type="protein sequence ID" value="OYX32337.1"/>
    <property type="molecule type" value="Genomic_DNA"/>
</dbReference>
<reference evidence="1 2" key="1">
    <citation type="submission" date="2017-03" db="EMBL/GenBank/DDBJ databases">
        <title>Lifting the veil on microbial sulfur biogeochemistry in mining wastewaters.</title>
        <authorList>
            <person name="Kantor R.S."/>
            <person name="Colenbrander Nelson T."/>
            <person name="Marshall S."/>
            <person name="Bennett D."/>
            <person name="Apte S."/>
            <person name="Camacho D."/>
            <person name="Thomas B.C."/>
            <person name="Warren L.A."/>
            <person name="Banfield J.F."/>
        </authorList>
    </citation>
    <scope>NUCLEOTIDE SEQUENCE [LARGE SCALE GENOMIC DNA]</scope>
    <source>
        <strain evidence="1">32-69-9</strain>
    </source>
</reference>
<gene>
    <name evidence="1" type="ORF">B7Z01_11255</name>
</gene>